<feature type="transmembrane region" description="Helical" evidence="2">
    <location>
        <begin position="136"/>
        <end position="157"/>
    </location>
</feature>
<keyword evidence="2" id="KW-0472">Membrane</keyword>
<keyword evidence="4" id="KW-1185">Reference proteome</keyword>
<organism evidence="3 4">
    <name type="scientific">Aphanomyces euteiches</name>
    <dbReference type="NCBI Taxonomy" id="100861"/>
    <lineage>
        <taxon>Eukaryota</taxon>
        <taxon>Sar</taxon>
        <taxon>Stramenopiles</taxon>
        <taxon>Oomycota</taxon>
        <taxon>Saprolegniomycetes</taxon>
        <taxon>Saprolegniales</taxon>
        <taxon>Verrucalvaceae</taxon>
        <taxon>Aphanomyces</taxon>
    </lineage>
</organism>
<sequence length="168" mass="18750">MTSSLTSSLLTAGCEEISKKTPAIAGFVDELLSLESRMQDAHVVAKQDADKGEEVLQLYIRFLEQREKLIDELKKEKMAVPWQLRVKIDEFEQSLKERNKMAKEASAAKKPAQSKKQEHHEELEKVPPPPTDSANFLVGFVPFAVSILVLAIAVLQLESASSIMESLE</sequence>
<keyword evidence="2" id="KW-0812">Transmembrane</keyword>
<evidence type="ECO:0000256" key="1">
    <source>
        <dbReference type="SAM" id="MobiDB-lite"/>
    </source>
</evidence>
<dbReference type="EMBL" id="VJMJ01000164">
    <property type="protein sequence ID" value="KAF0729443.1"/>
    <property type="molecule type" value="Genomic_DNA"/>
</dbReference>
<name>A0A6G0WQ07_9STRA</name>
<reference evidence="3 4" key="1">
    <citation type="submission" date="2019-07" db="EMBL/GenBank/DDBJ databases">
        <title>Genomics analysis of Aphanomyces spp. identifies a new class of oomycete effector associated with host adaptation.</title>
        <authorList>
            <person name="Gaulin E."/>
        </authorList>
    </citation>
    <scope>NUCLEOTIDE SEQUENCE [LARGE SCALE GENOMIC DNA]</scope>
    <source>
        <strain evidence="3 4">ATCC 201684</strain>
    </source>
</reference>
<feature type="compositionally biased region" description="Basic and acidic residues" evidence="1">
    <location>
        <begin position="115"/>
        <end position="125"/>
    </location>
</feature>
<dbReference type="AlphaFoldDB" id="A0A6G0WQ07"/>
<evidence type="ECO:0000313" key="4">
    <source>
        <dbReference type="Proteomes" id="UP000481153"/>
    </source>
</evidence>
<proteinExistence type="predicted"/>
<protein>
    <submittedName>
        <fullName evidence="3">Uncharacterized protein</fullName>
    </submittedName>
</protein>
<feature type="region of interest" description="Disordered" evidence="1">
    <location>
        <begin position="99"/>
        <end position="129"/>
    </location>
</feature>
<keyword evidence="2" id="KW-1133">Transmembrane helix</keyword>
<evidence type="ECO:0000256" key="2">
    <source>
        <dbReference type="SAM" id="Phobius"/>
    </source>
</evidence>
<gene>
    <name evidence="3" type="ORF">Ae201684_012944</name>
</gene>
<dbReference type="Proteomes" id="UP000481153">
    <property type="component" value="Unassembled WGS sequence"/>
</dbReference>
<dbReference type="VEuPathDB" id="FungiDB:AeMF1_018034"/>
<accession>A0A6G0WQ07</accession>
<comment type="caution">
    <text evidence="3">The sequence shown here is derived from an EMBL/GenBank/DDBJ whole genome shotgun (WGS) entry which is preliminary data.</text>
</comment>
<evidence type="ECO:0000313" key="3">
    <source>
        <dbReference type="EMBL" id="KAF0729443.1"/>
    </source>
</evidence>